<feature type="domain" description="STEEP1" evidence="1">
    <location>
        <begin position="17"/>
        <end position="118"/>
    </location>
</feature>
<dbReference type="Proteomes" id="UP001190700">
    <property type="component" value="Unassembled WGS sequence"/>
</dbReference>
<evidence type="ECO:0000313" key="4">
    <source>
        <dbReference type="Proteomes" id="UP001190700"/>
    </source>
</evidence>
<comment type="caution">
    <text evidence="2">The sequence shown here is derived from an EMBL/GenBank/DDBJ whole genome shotgun (WGS) entry which is preliminary data.</text>
</comment>
<dbReference type="Pfam" id="PF25809">
    <property type="entry name" value="STEEP1"/>
    <property type="match status" value="1"/>
</dbReference>
<dbReference type="EMBL" id="LGRX02025816">
    <property type="protein sequence ID" value="KAK3251796.1"/>
    <property type="molecule type" value="Genomic_DNA"/>
</dbReference>
<dbReference type="SUPFAM" id="SSF69786">
    <property type="entry name" value="YggU-like"/>
    <property type="match status" value="1"/>
</dbReference>
<proteinExistence type="predicted"/>
<evidence type="ECO:0000313" key="3">
    <source>
        <dbReference type="EMBL" id="KAK3282390.1"/>
    </source>
</evidence>
<dbReference type="EMBL" id="LGRX02003346">
    <property type="protein sequence ID" value="KAK3282390.1"/>
    <property type="molecule type" value="Genomic_DNA"/>
</dbReference>
<name>A0AAE0F4H4_9CHLO</name>
<dbReference type="InterPro" id="IPR057965">
    <property type="entry name" value="STEEP1_dom"/>
</dbReference>
<reference evidence="2 4" key="1">
    <citation type="journal article" date="2015" name="Genome Biol. Evol.">
        <title>Comparative Genomics of a Bacterivorous Green Alga Reveals Evolutionary Causalities and Consequences of Phago-Mixotrophic Mode of Nutrition.</title>
        <authorList>
            <person name="Burns J.A."/>
            <person name="Paasch A."/>
            <person name="Narechania A."/>
            <person name="Kim E."/>
        </authorList>
    </citation>
    <scope>NUCLEOTIDE SEQUENCE [LARGE SCALE GENOMIC DNA]</scope>
    <source>
        <strain evidence="2">PLY_AMNH</strain>
    </source>
</reference>
<gene>
    <name evidence="2" type="ORF">CYMTET_38885</name>
    <name evidence="3" type="ORF">CYMTET_9870</name>
</gene>
<sequence length="272" mass="30225">MPKRSTQTYSSEDAPDTDAKIYVYYCKFSGNVALITDALLDSMPVRRTDKSRVIDTSKHSVRMQGELSGAKLLKRPEGKVEKQYRYSCGALPVAYKSEPKGRYIYVMDGAVSAYSNVEEQAAEGASGAAKETPPIPPCIQATKAGTVQIAVEVDDSAPRAAILRVTADEVGIQVSTEGSKSQDLGEKITEYLGKVLRLRLAQMKVEKGWSVRSKLIICEDITLEEAHKRLMAEYEDSKKHILPNYAQVAKEQKKEEQQEFLNKMSRVGMHVQ</sequence>
<dbReference type="InterPro" id="IPR036591">
    <property type="entry name" value="YggU-like_sf"/>
</dbReference>
<dbReference type="InterPro" id="IPR053323">
    <property type="entry name" value="UPF0235"/>
</dbReference>
<keyword evidence="4" id="KW-1185">Reference proteome</keyword>
<evidence type="ECO:0000259" key="1">
    <source>
        <dbReference type="Pfam" id="PF25809"/>
    </source>
</evidence>
<reference evidence="2" key="2">
    <citation type="submission" date="2023-06" db="EMBL/GenBank/DDBJ databases">
        <title>Long-read-based genome assembly of the green algal bacterivore Cymbomonas tetramitiformis.</title>
        <authorList>
            <person name="Gyaltshen Y."/>
            <person name="Rozenberg A."/>
            <person name="Paasch A."/>
            <person name="Burns J.A."/>
            <person name="Warring S."/>
            <person name="Larson R."/>
            <person name="Maurer-Alcala X."/>
            <person name="Dacks J."/>
            <person name="Kim E."/>
        </authorList>
    </citation>
    <scope>NUCLEOTIDE SEQUENCE</scope>
    <source>
        <strain evidence="2">PLY_AMNH</strain>
    </source>
</reference>
<dbReference type="AlphaFoldDB" id="A0AAE0F4H4"/>
<evidence type="ECO:0000313" key="2">
    <source>
        <dbReference type="EMBL" id="KAK3251796.1"/>
    </source>
</evidence>
<organism evidence="2 4">
    <name type="scientific">Cymbomonas tetramitiformis</name>
    <dbReference type="NCBI Taxonomy" id="36881"/>
    <lineage>
        <taxon>Eukaryota</taxon>
        <taxon>Viridiplantae</taxon>
        <taxon>Chlorophyta</taxon>
        <taxon>Pyramimonadophyceae</taxon>
        <taxon>Pyramimonadales</taxon>
        <taxon>Pyramimonadaceae</taxon>
        <taxon>Cymbomonas</taxon>
    </lineage>
</organism>
<dbReference type="PANTHER" id="PTHR47525:SF1">
    <property type="entry name" value="OS07G0295200 PROTEIN"/>
    <property type="match status" value="1"/>
</dbReference>
<accession>A0AAE0F4H4</accession>
<dbReference type="PANTHER" id="PTHR47525">
    <property type="entry name" value="OS07G0295200 PROTEIN"/>
    <property type="match status" value="1"/>
</dbReference>
<protein>
    <recommendedName>
        <fullName evidence="1">STEEP1 domain-containing protein</fullName>
    </recommendedName>
</protein>